<dbReference type="GO" id="GO:0046872">
    <property type="term" value="F:metal ion binding"/>
    <property type="evidence" value="ECO:0007669"/>
    <property type="project" value="UniProtKB-KW"/>
</dbReference>
<dbReference type="EMBL" id="ARYK01000004">
    <property type="protein sequence ID" value="KCZ92157.1"/>
    <property type="molecule type" value="Genomic_DNA"/>
</dbReference>
<dbReference type="AlphaFoldDB" id="A0A059FNG5"/>
<dbReference type="Pfam" id="PF02875">
    <property type="entry name" value="Mur_ligase_C"/>
    <property type="match status" value="1"/>
</dbReference>
<evidence type="ECO:0000256" key="3">
    <source>
        <dbReference type="ARBA" id="ARBA00004799"/>
    </source>
</evidence>
<keyword evidence="14" id="KW-0289">Folate biosynthesis</keyword>
<dbReference type="FunFam" id="3.40.1190.10:FF:000011">
    <property type="entry name" value="Folylpolyglutamate synthase/dihydrofolate synthase"/>
    <property type="match status" value="1"/>
</dbReference>
<keyword evidence="25" id="KW-1185">Reference proteome</keyword>
<dbReference type="PROSITE" id="PS01012">
    <property type="entry name" value="FOLYLPOLYGLU_SYNT_2"/>
    <property type="match status" value="1"/>
</dbReference>
<dbReference type="GO" id="GO:0005524">
    <property type="term" value="F:ATP binding"/>
    <property type="evidence" value="ECO:0007669"/>
    <property type="project" value="UniProtKB-KW"/>
</dbReference>
<protein>
    <recommendedName>
        <fullName evidence="8">Dihydrofolate synthase/folylpolyglutamate synthase</fullName>
        <ecNumber evidence="6">6.3.2.12</ecNumber>
        <ecNumber evidence="7">6.3.2.17</ecNumber>
    </recommendedName>
    <alternativeName>
        <fullName evidence="17">Folylpoly-gamma-glutamate synthetase-dihydrofolate synthetase</fullName>
    </alternativeName>
    <alternativeName>
        <fullName evidence="15">Folylpolyglutamate synthetase</fullName>
    </alternativeName>
    <alternativeName>
        <fullName evidence="16">Tetrahydrofolylpolyglutamate synthase</fullName>
    </alternativeName>
</protein>
<proteinExistence type="inferred from homology"/>
<keyword evidence="12 22" id="KW-0067">ATP-binding</keyword>
<evidence type="ECO:0000256" key="16">
    <source>
        <dbReference type="ARBA" id="ARBA00030592"/>
    </source>
</evidence>
<dbReference type="GO" id="GO:0046654">
    <property type="term" value="P:tetrahydrofolate biosynthetic process"/>
    <property type="evidence" value="ECO:0007669"/>
    <property type="project" value="UniProtKB-UniPathway"/>
</dbReference>
<comment type="catalytic activity">
    <reaction evidence="20">
        <text>(6R)-5,10-methylenetetrahydrofolyl-(gamma-L-Glu)(n) + L-glutamate + ATP = (6R)-5,10-methylenetetrahydrofolyl-(gamma-L-Glu)(n+1) + ADP + phosphate + H(+)</text>
        <dbReference type="Rhea" id="RHEA:51912"/>
        <dbReference type="Rhea" id="RHEA-COMP:13257"/>
        <dbReference type="Rhea" id="RHEA-COMP:13258"/>
        <dbReference type="ChEBI" id="CHEBI:15378"/>
        <dbReference type="ChEBI" id="CHEBI:29985"/>
        <dbReference type="ChEBI" id="CHEBI:30616"/>
        <dbReference type="ChEBI" id="CHEBI:43474"/>
        <dbReference type="ChEBI" id="CHEBI:136572"/>
        <dbReference type="ChEBI" id="CHEBI:456216"/>
        <dbReference type="EC" id="6.3.2.17"/>
    </reaction>
</comment>
<evidence type="ECO:0000256" key="6">
    <source>
        <dbReference type="ARBA" id="ARBA00013023"/>
    </source>
</evidence>
<name>A0A059FNG5_9PROT</name>
<evidence type="ECO:0000256" key="13">
    <source>
        <dbReference type="ARBA" id="ARBA00022842"/>
    </source>
</evidence>
<dbReference type="InterPro" id="IPR001645">
    <property type="entry name" value="Folylpolyglutamate_synth"/>
</dbReference>
<evidence type="ECO:0000259" key="23">
    <source>
        <dbReference type="Pfam" id="PF02875"/>
    </source>
</evidence>
<gene>
    <name evidence="24" type="ORF">HJO_08984</name>
</gene>
<reference evidence="24 25" key="1">
    <citation type="journal article" date="2014" name="Antonie Van Leeuwenhoek">
        <title>Hyphomonas beringensis sp. nov. and Hyphomonas chukchiensis sp. nov., isolated from surface seawater of the Bering Sea and Chukchi Sea.</title>
        <authorList>
            <person name="Li C."/>
            <person name="Lai Q."/>
            <person name="Li G."/>
            <person name="Dong C."/>
            <person name="Wang J."/>
            <person name="Liao Y."/>
            <person name="Shao Z."/>
        </authorList>
    </citation>
    <scope>NUCLEOTIDE SEQUENCE [LARGE SCALE GENOMIC DNA]</scope>
    <source>
        <strain evidence="24 25">MHS-2</strain>
    </source>
</reference>
<dbReference type="RefSeq" id="WP_084141877.1">
    <property type="nucleotide sequence ID" value="NZ_ARYK01000004.1"/>
</dbReference>
<evidence type="ECO:0000256" key="14">
    <source>
        <dbReference type="ARBA" id="ARBA00022909"/>
    </source>
</evidence>
<dbReference type="SUPFAM" id="SSF53623">
    <property type="entry name" value="MurD-like peptide ligases, catalytic domain"/>
    <property type="match status" value="1"/>
</dbReference>
<comment type="pathway">
    <text evidence="3">Cofactor biosynthesis; tetrahydrofolate biosynthesis; 7,8-dihydrofolate from 2-amino-4-hydroxy-6-hydroxymethyl-7,8-dihydropteridine diphosphate and 4-aminobenzoate: step 2/2.</text>
</comment>
<evidence type="ECO:0000313" key="24">
    <source>
        <dbReference type="EMBL" id="KCZ92157.1"/>
    </source>
</evidence>
<evidence type="ECO:0000256" key="21">
    <source>
        <dbReference type="ARBA" id="ARBA00049161"/>
    </source>
</evidence>
<dbReference type="InterPro" id="IPR004101">
    <property type="entry name" value="Mur_ligase_C"/>
</dbReference>
<keyword evidence="11 22" id="KW-0547">Nucleotide-binding</keyword>
<evidence type="ECO:0000313" key="25">
    <source>
        <dbReference type="Proteomes" id="UP000025171"/>
    </source>
</evidence>
<dbReference type="PANTHER" id="PTHR11136:SF0">
    <property type="entry name" value="DIHYDROFOLATE SYNTHETASE-RELATED"/>
    <property type="match status" value="1"/>
</dbReference>
<sequence length="417" mass="44126">MIGDSVAVAEALARFEGLYPEKIELSLGRVEAALDALGRPQDRLPPVIHVAGTNGKGSTTAFMRAMAEAAGLRVHVFTSPHLVRFNERIRLAGEIVDDARLVAWLDRTYAALTGLQITHFEATTATALLAFSEVPADLLILEVGLGGRFDATNVIENPALCVITPIDFDHKAFLGSDIRKIAGEKAGIIRPGRPVLTAIQRRVCDEVIAKEAERQGAPLYRLKAHFIDAMPADISLIGEHQRGNAALAAIAMQLFGGSTLVDQAAIFEGARTAVWPARMQRLQAGPVTALAPQAEVWLDGGHNPHAARAIARHLTSLPGKTVLVTAMLASKDATGFFLPFRHLDPAVFTLPNAPGHRGAEPHDLAEAARTAGLTVTTCASLEAAVTAAAATGADRILICGSLYLSGEVLAKNEEAPA</sequence>
<accession>A0A059FNG5</accession>
<keyword evidence="9 22" id="KW-0436">Ligase</keyword>
<comment type="function">
    <text evidence="2">Functions in two distinct reactions of the de novo folate biosynthetic pathway. Catalyzes the addition of a glutamate residue to dihydropteroate (7,8-dihydropteroate or H2Pte) to form dihydrofolate (7,8-dihydrofolate monoglutamate or H2Pte-Glu). Also catalyzes successive additions of L-glutamate to tetrahydrofolate or 10-formyltetrahydrofolate or 5,10-methylenetetrahydrofolate, leading to folylpolyglutamate derivatives.</text>
</comment>
<evidence type="ECO:0000256" key="17">
    <source>
        <dbReference type="ARBA" id="ARBA00032510"/>
    </source>
</evidence>
<dbReference type="NCBIfam" id="TIGR01499">
    <property type="entry name" value="folC"/>
    <property type="match status" value="1"/>
</dbReference>
<dbReference type="UniPathway" id="UPA00077">
    <property type="reaction ID" value="UER00157"/>
</dbReference>
<evidence type="ECO:0000256" key="4">
    <source>
        <dbReference type="ARBA" id="ARBA00005150"/>
    </source>
</evidence>
<dbReference type="PIRSF" id="PIRSF001563">
    <property type="entry name" value="Folylpolyglu_synth"/>
    <property type="match status" value="1"/>
</dbReference>
<evidence type="ECO:0000256" key="22">
    <source>
        <dbReference type="PIRNR" id="PIRNR001563"/>
    </source>
</evidence>
<comment type="cofactor">
    <cofactor evidence="1">
        <name>Mg(2+)</name>
        <dbReference type="ChEBI" id="CHEBI:18420"/>
    </cofactor>
</comment>
<keyword evidence="13" id="KW-0460">Magnesium</keyword>
<dbReference type="GO" id="GO:0004326">
    <property type="term" value="F:tetrahydrofolylpolyglutamate synthase activity"/>
    <property type="evidence" value="ECO:0007669"/>
    <property type="project" value="UniProtKB-EC"/>
</dbReference>
<evidence type="ECO:0000256" key="19">
    <source>
        <dbReference type="ARBA" id="ARBA00047808"/>
    </source>
</evidence>
<evidence type="ECO:0000256" key="9">
    <source>
        <dbReference type="ARBA" id="ARBA00022598"/>
    </source>
</evidence>
<evidence type="ECO:0000256" key="1">
    <source>
        <dbReference type="ARBA" id="ARBA00001946"/>
    </source>
</evidence>
<dbReference type="EC" id="6.3.2.12" evidence="6"/>
<evidence type="ECO:0000256" key="10">
    <source>
        <dbReference type="ARBA" id="ARBA00022723"/>
    </source>
</evidence>
<comment type="catalytic activity">
    <reaction evidence="21">
        <text>7,8-dihydropteroate + L-glutamate + ATP = 7,8-dihydrofolate + ADP + phosphate + H(+)</text>
        <dbReference type="Rhea" id="RHEA:23584"/>
        <dbReference type="ChEBI" id="CHEBI:15378"/>
        <dbReference type="ChEBI" id="CHEBI:17839"/>
        <dbReference type="ChEBI" id="CHEBI:29985"/>
        <dbReference type="ChEBI" id="CHEBI:30616"/>
        <dbReference type="ChEBI" id="CHEBI:43474"/>
        <dbReference type="ChEBI" id="CHEBI:57451"/>
        <dbReference type="ChEBI" id="CHEBI:456216"/>
        <dbReference type="EC" id="6.3.2.12"/>
    </reaction>
</comment>
<comment type="similarity">
    <text evidence="5 22">Belongs to the folylpolyglutamate synthase family.</text>
</comment>
<dbReference type="GO" id="GO:0005737">
    <property type="term" value="C:cytoplasm"/>
    <property type="evidence" value="ECO:0007669"/>
    <property type="project" value="TreeGrafter"/>
</dbReference>
<dbReference type="SUPFAM" id="SSF53244">
    <property type="entry name" value="MurD-like peptide ligases, peptide-binding domain"/>
    <property type="match status" value="1"/>
</dbReference>
<evidence type="ECO:0000256" key="11">
    <source>
        <dbReference type="ARBA" id="ARBA00022741"/>
    </source>
</evidence>
<dbReference type="InterPro" id="IPR018109">
    <property type="entry name" value="Folylpolyglutamate_synth_CS"/>
</dbReference>
<dbReference type="Gene3D" id="3.40.1190.10">
    <property type="entry name" value="Mur-like, catalytic domain"/>
    <property type="match status" value="1"/>
</dbReference>
<dbReference type="InterPro" id="IPR036615">
    <property type="entry name" value="Mur_ligase_C_dom_sf"/>
</dbReference>
<evidence type="ECO:0000256" key="2">
    <source>
        <dbReference type="ARBA" id="ARBA00002714"/>
    </source>
</evidence>
<comment type="catalytic activity">
    <reaction evidence="19">
        <text>10-formyltetrahydrofolyl-(gamma-L-Glu)(n) + L-glutamate + ATP = 10-formyltetrahydrofolyl-(gamma-L-Glu)(n+1) + ADP + phosphate + H(+)</text>
        <dbReference type="Rhea" id="RHEA:51904"/>
        <dbReference type="Rhea" id="RHEA-COMP:13088"/>
        <dbReference type="Rhea" id="RHEA-COMP:14300"/>
        <dbReference type="ChEBI" id="CHEBI:15378"/>
        <dbReference type="ChEBI" id="CHEBI:29985"/>
        <dbReference type="ChEBI" id="CHEBI:30616"/>
        <dbReference type="ChEBI" id="CHEBI:43474"/>
        <dbReference type="ChEBI" id="CHEBI:134413"/>
        <dbReference type="ChEBI" id="CHEBI:456216"/>
        <dbReference type="EC" id="6.3.2.17"/>
    </reaction>
</comment>
<keyword evidence="10" id="KW-0479">Metal-binding</keyword>
<evidence type="ECO:0000256" key="20">
    <source>
        <dbReference type="ARBA" id="ARBA00049035"/>
    </source>
</evidence>
<evidence type="ECO:0000256" key="12">
    <source>
        <dbReference type="ARBA" id="ARBA00022840"/>
    </source>
</evidence>
<dbReference type="PANTHER" id="PTHR11136">
    <property type="entry name" value="FOLYLPOLYGLUTAMATE SYNTHASE-RELATED"/>
    <property type="match status" value="1"/>
</dbReference>
<comment type="catalytic activity">
    <reaction evidence="18">
        <text>(6S)-5,6,7,8-tetrahydrofolyl-(gamma-L-Glu)(n) + L-glutamate + ATP = (6S)-5,6,7,8-tetrahydrofolyl-(gamma-L-Glu)(n+1) + ADP + phosphate + H(+)</text>
        <dbReference type="Rhea" id="RHEA:10580"/>
        <dbReference type="Rhea" id="RHEA-COMP:14738"/>
        <dbReference type="Rhea" id="RHEA-COMP:14740"/>
        <dbReference type="ChEBI" id="CHEBI:15378"/>
        <dbReference type="ChEBI" id="CHEBI:29985"/>
        <dbReference type="ChEBI" id="CHEBI:30616"/>
        <dbReference type="ChEBI" id="CHEBI:43474"/>
        <dbReference type="ChEBI" id="CHEBI:141005"/>
        <dbReference type="ChEBI" id="CHEBI:456216"/>
        <dbReference type="EC" id="6.3.2.17"/>
    </reaction>
</comment>
<organism evidence="24 25">
    <name type="scientific">Hyphomonas johnsonii MHS-2</name>
    <dbReference type="NCBI Taxonomy" id="1280950"/>
    <lineage>
        <taxon>Bacteria</taxon>
        <taxon>Pseudomonadati</taxon>
        <taxon>Pseudomonadota</taxon>
        <taxon>Alphaproteobacteria</taxon>
        <taxon>Hyphomonadales</taxon>
        <taxon>Hyphomonadaceae</taxon>
        <taxon>Hyphomonas</taxon>
    </lineage>
</organism>
<dbReference type="Gene3D" id="3.90.190.20">
    <property type="entry name" value="Mur ligase, C-terminal domain"/>
    <property type="match status" value="1"/>
</dbReference>
<dbReference type="GO" id="GO:0008841">
    <property type="term" value="F:dihydrofolate synthase activity"/>
    <property type="evidence" value="ECO:0007669"/>
    <property type="project" value="UniProtKB-EC"/>
</dbReference>
<evidence type="ECO:0000256" key="18">
    <source>
        <dbReference type="ARBA" id="ARBA00047493"/>
    </source>
</evidence>
<evidence type="ECO:0000256" key="8">
    <source>
        <dbReference type="ARBA" id="ARBA00019357"/>
    </source>
</evidence>
<dbReference type="OrthoDB" id="9809356at2"/>
<evidence type="ECO:0000256" key="5">
    <source>
        <dbReference type="ARBA" id="ARBA00008276"/>
    </source>
</evidence>
<dbReference type="PATRIC" id="fig|1280950.3.peg.1799"/>
<dbReference type="GO" id="GO:0046656">
    <property type="term" value="P:folic acid biosynthetic process"/>
    <property type="evidence" value="ECO:0007669"/>
    <property type="project" value="UniProtKB-KW"/>
</dbReference>
<evidence type="ECO:0000256" key="7">
    <source>
        <dbReference type="ARBA" id="ARBA00013025"/>
    </source>
</evidence>
<dbReference type="EC" id="6.3.2.17" evidence="7"/>
<dbReference type="eggNOG" id="COG0285">
    <property type="taxonomic scope" value="Bacteria"/>
</dbReference>
<feature type="domain" description="Mur ligase C-terminal" evidence="23">
    <location>
        <begin position="293"/>
        <end position="401"/>
    </location>
</feature>
<dbReference type="Proteomes" id="UP000025171">
    <property type="component" value="Unassembled WGS sequence"/>
</dbReference>
<evidence type="ECO:0000256" key="15">
    <source>
        <dbReference type="ARBA" id="ARBA00030048"/>
    </source>
</evidence>
<dbReference type="STRING" id="1280950.HJO_08984"/>
<dbReference type="InterPro" id="IPR036565">
    <property type="entry name" value="Mur-like_cat_sf"/>
</dbReference>
<comment type="pathway">
    <text evidence="4">Cofactor biosynthesis; tetrahydrofolylpolyglutamate biosynthesis.</text>
</comment>
<comment type="caution">
    <text evidence="24">The sequence shown here is derived from an EMBL/GenBank/DDBJ whole genome shotgun (WGS) entry which is preliminary data.</text>
</comment>